<keyword evidence="2" id="KW-0472">Membrane</keyword>
<reference evidence="5" key="1">
    <citation type="submission" date="2020-12" db="EMBL/GenBank/DDBJ databases">
        <title>Metabolic potential, ecology and presence of endohyphal bacteria is reflected in genomic diversity of Mucoromycotina.</title>
        <authorList>
            <person name="Muszewska A."/>
            <person name="Okrasinska A."/>
            <person name="Steczkiewicz K."/>
            <person name="Drgas O."/>
            <person name="Orlowska M."/>
            <person name="Perlinska-Lenart U."/>
            <person name="Aleksandrzak-Piekarczyk T."/>
            <person name="Szatraj K."/>
            <person name="Zielenkiewicz U."/>
            <person name="Pilsyk S."/>
            <person name="Malc E."/>
            <person name="Mieczkowski P."/>
            <person name="Kruszewska J.S."/>
            <person name="Biernat P."/>
            <person name="Pawlowska J."/>
        </authorList>
    </citation>
    <scope>NUCLEOTIDE SEQUENCE</scope>
    <source>
        <strain evidence="5">WA0000017839</strain>
    </source>
</reference>
<dbReference type="InterPro" id="IPR008733">
    <property type="entry name" value="PEX11"/>
</dbReference>
<name>A0A8H7QJ29_9FUNG</name>
<dbReference type="GO" id="GO:0016559">
    <property type="term" value="P:peroxisome fission"/>
    <property type="evidence" value="ECO:0007669"/>
    <property type="project" value="InterPro"/>
</dbReference>
<evidence type="ECO:0000256" key="3">
    <source>
        <dbReference type="ARBA" id="ARBA00023140"/>
    </source>
</evidence>
<accession>A0A8H7QJ29</accession>
<keyword evidence="1" id="KW-0962">Peroxisome biogenesis</keyword>
<proteinExistence type="predicted"/>
<comment type="caution">
    <text evidence="5">The sequence shown here is derived from an EMBL/GenBank/DDBJ whole genome shotgun (WGS) entry which is preliminary data.</text>
</comment>
<dbReference type="Pfam" id="PF05648">
    <property type="entry name" value="PEX11"/>
    <property type="match status" value="1"/>
</dbReference>
<evidence type="ECO:0000313" key="5">
    <source>
        <dbReference type="EMBL" id="KAG2192630.1"/>
    </source>
</evidence>
<gene>
    <name evidence="5" type="ORF">INT47_000174</name>
</gene>
<dbReference type="AlphaFoldDB" id="A0A8H7QJ29"/>
<protein>
    <recommendedName>
        <fullName evidence="7">Peroxisomal biogenesis factor 11</fullName>
    </recommendedName>
</protein>
<keyword evidence="3" id="KW-0576">Peroxisome</keyword>
<dbReference type="Proteomes" id="UP000603453">
    <property type="component" value="Unassembled WGS sequence"/>
</dbReference>
<dbReference type="EMBL" id="JAEPRD010000279">
    <property type="protein sequence ID" value="KAG2192630.1"/>
    <property type="molecule type" value="Genomic_DNA"/>
</dbReference>
<dbReference type="PANTHER" id="PTHR12652:SF50">
    <property type="entry name" value="PEROXIN 11"/>
    <property type="match status" value="1"/>
</dbReference>
<organism evidence="5 6">
    <name type="scientific">Mucor saturninus</name>
    <dbReference type="NCBI Taxonomy" id="64648"/>
    <lineage>
        <taxon>Eukaryota</taxon>
        <taxon>Fungi</taxon>
        <taxon>Fungi incertae sedis</taxon>
        <taxon>Mucoromycota</taxon>
        <taxon>Mucoromycotina</taxon>
        <taxon>Mucoromycetes</taxon>
        <taxon>Mucorales</taxon>
        <taxon>Mucorineae</taxon>
        <taxon>Mucoraceae</taxon>
        <taxon>Mucor</taxon>
    </lineage>
</organism>
<sequence length="210" mass="23904">MAITEAQITAFNRFLNVTNGREKACRFVQYFARFYAFYLLRQGGGNPQRWIELKNHLGIGRKFFRLLKPVELAQSGIKSLSLPDPFLRATQCIKFTSNFLYYTSEAMSLLDTIKFHKLDNPKRVTEFGQKCWLMALSASILSSLYQLYIAQSAKKSTNEAARYQLTQDIVDMMIPLGGLKWLNLDEGAIGLAGMITSAMAIHTQWKKTNP</sequence>
<comment type="subcellular location">
    <subcellularLocation>
        <location evidence="4">Peroxisome membrane</location>
    </subcellularLocation>
</comment>
<keyword evidence="6" id="KW-1185">Reference proteome</keyword>
<evidence type="ECO:0000256" key="2">
    <source>
        <dbReference type="ARBA" id="ARBA00023136"/>
    </source>
</evidence>
<evidence type="ECO:0008006" key="7">
    <source>
        <dbReference type="Google" id="ProtNLM"/>
    </source>
</evidence>
<evidence type="ECO:0000313" key="6">
    <source>
        <dbReference type="Proteomes" id="UP000603453"/>
    </source>
</evidence>
<dbReference type="GO" id="GO:0005778">
    <property type="term" value="C:peroxisomal membrane"/>
    <property type="evidence" value="ECO:0007669"/>
    <property type="project" value="UniProtKB-SubCell"/>
</dbReference>
<dbReference type="OrthoDB" id="411017at2759"/>
<evidence type="ECO:0000256" key="4">
    <source>
        <dbReference type="ARBA" id="ARBA00046271"/>
    </source>
</evidence>
<dbReference type="PANTHER" id="PTHR12652">
    <property type="entry name" value="PEROXISOMAL BIOGENESIS FACTOR 11"/>
    <property type="match status" value="1"/>
</dbReference>
<evidence type="ECO:0000256" key="1">
    <source>
        <dbReference type="ARBA" id="ARBA00022593"/>
    </source>
</evidence>